<dbReference type="RefSeq" id="XP_067546950.1">
    <property type="nucleotide sequence ID" value="XM_067694650.1"/>
</dbReference>
<dbReference type="EMBL" id="JAEOAQ010000007">
    <property type="protein sequence ID" value="KAG5417834.1"/>
    <property type="molecule type" value="Genomic_DNA"/>
</dbReference>
<comment type="caution">
    <text evidence="1">The sequence shown here is derived from an EMBL/GenBank/DDBJ whole genome shotgun (WGS) entry which is preliminary data.</text>
</comment>
<protein>
    <submittedName>
        <fullName evidence="1">Uncharacterized protein</fullName>
    </submittedName>
</protein>
<sequence>MPSLLDLPHHAISRILFERWKIDSKYTYILSILYTCKQLYYDHYYVLFLLAPLVLGKATTATSSKSLHKLAETGVNCKIKSVYFVQPTKAIIQQTEMFSTLVSVSISTSLNDLLSIVYKLPSSVTELSLCVTKNGMRSRPPETVLPAFKLKKLTFKSICCIRRSNFFSFYDTIKGPLTKNVTDLKYYKRHSPGRVVCNLLSQLIQDNISTLVSLEMETINLDQLWFSLKDNIPNNNNKIAVIRVNHMATNLEVVAEIIKICKEIHYTNNLLGYKWIWWQNEDRTLMQKVVATK</sequence>
<dbReference type="GeneID" id="93654099"/>
<accession>A0A8H7ZC78</accession>
<proteinExistence type="predicted"/>
<reference evidence="1 2" key="1">
    <citation type="submission" date="2020-12" db="EMBL/GenBank/DDBJ databases">
        <title>Effect of drift, selection, and recombination on the evolution of hybrid genomes in Candida yeast pathogens.</title>
        <authorList>
            <person name="Mixao V."/>
            <person name="Ksiezopolska E."/>
            <person name="Saus E."/>
            <person name="Boekhout T."/>
            <person name="Gacser A."/>
            <person name="Gabaldon T."/>
        </authorList>
    </citation>
    <scope>NUCLEOTIDE SEQUENCE [LARGE SCALE GENOMIC DNA]</scope>
    <source>
        <strain evidence="1 2">BP57</strain>
    </source>
</reference>
<dbReference type="OrthoDB" id="4019058at2759"/>
<dbReference type="Proteomes" id="UP000669133">
    <property type="component" value="Unassembled WGS sequence"/>
</dbReference>
<evidence type="ECO:0000313" key="2">
    <source>
        <dbReference type="Proteomes" id="UP000669133"/>
    </source>
</evidence>
<gene>
    <name evidence="1" type="ORF">I9W82_005470</name>
</gene>
<organism evidence="1 2">
    <name type="scientific">Candida metapsilosis</name>
    <dbReference type="NCBI Taxonomy" id="273372"/>
    <lineage>
        <taxon>Eukaryota</taxon>
        <taxon>Fungi</taxon>
        <taxon>Dikarya</taxon>
        <taxon>Ascomycota</taxon>
        <taxon>Saccharomycotina</taxon>
        <taxon>Pichiomycetes</taxon>
        <taxon>Debaryomycetaceae</taxon>
        <taxon>Candida/Lodderomyces clade</taxon>
        <taxon>Candida</taxon>
    </lineage>
</organism>
<name>A0A8H7ZC78_9ASCO</name>
<dbReference type="AlphaFoldDB" id="A0A8H7ZC78"/>
<evidence type="ECO:0000313" key="1">
    <source>
        <dbReference type="EMBL" id="KAG5417834.1"/>
    </source>
</evidence>
<keyword evidence="2" id="KW-1185">Reference proteome</keyword>